<dbReference type="Gramene" id="GBG79775">
    <property type="protein sequence ID" value="GBG79775"/>
    <property type="gene ID" value="CBR_g30038"/>
</dbReference>
<organism evidence="2 3">
    <name type="scientific">Chara braunii</name>
    <name type="common">Braun's stonewort</name>
    <dbReference type="NCBI Taxonomy" id="69332"/>
    <lineage>
        <taxon>Eukaryota</taxon>
        <taxon>Viridiplantae</taxon>
        <taxon>Streptophyta</taxon>
        <taxon>Charophyceae</taxon>
        <taxon>Charales</taxon>
        <taxon>Characeae</taxon>
        <taxon>Chara</taxon>
    </lineage>
</organism>
<accession>A0A388LBS6</accession>
<dbReference type="STRING" id="69332.A0A388LBS6"/>
<comment type="caution">
    <text evidence="2">The sequence shown here is derived from an EMBL/GenBank/DDBJ whole genome shotgun (WGS) entry which is preliminary data.</text>
</comment>
<sequence length="178" mass="20565">MSENFVVREMLDISVVQELRDNNIEEEESSDDDADEEESSDDDDKEEELSEDEDSEDTNSEEDEGNDESEIGVDMFKKSLSGELLGEAKQIVAQEVRRGLYSKSSKSEKPPYNLGKYGRNIRVYNKKANYHVNMTNVEVILKEDCCKSKCYKREELWAMKQPEQVNFLLAEMRAASYF</sequence>
<keyword evidence="3" id="KW-1185">Reference proteome</keyword>
<name>A0A388LBS6_CHABU</name>
<dbReference type="EMBL" id="BFEA01000327">
    <property type="protein sequence ID" value="GBG79775.1"/>
    <property type="molecule type" value="Genomic_DNA"/>
</dbReference>
<dbReference type="Proteomes" id="UP000265515">
    <property type="component" value="Unassembled WGS sequence"/>
</dbReference>
<reference evidence="2 3" key="1">
    <citation type="journal article" date="2018" name="Cell">
        <title>The Chara Genome: Secondary Complexity and Implications for Plant Terrestrialization.</title>
        <authorList>
            <person name="Nishiyama T."/>
            <person name="Sakayama H."/>
            <person name="Vries J.D."/>
            <person name="Buschmann H."/>
            <person name="Saint-Marcoux D."/>
            <person name="Ullrich K.K."/>
            <person name="Haas F.B."/>
            <person name="Vanderstraeten L."/>
            <person name="Becker D."/>
            <person name="Lang D."/>
            <person name="Vosolsobe S."/>
            <person name="Rombauts S."/>
            <person name="Wilhelmsson P.K.I."/>
            <person name="Janitza P."/>
            <person name="Kern R."/>
            <person name="Heyl A."/>
            <person name="Rumpler F."/>
            <person name="Villalobos L.I.A.C."/>
            <person name="Clay J.M."/>
            <person name="Skokan R."/>
            <person name="Toyoda A."/>
            <person name="Suzuki Y."/>
            <person name="Kagoshima H."/>
            <person name="Schijlen E."/>
            <person name="Tajeshwar N."/>
            <person name="Catarino B."/>
            <person name="Hetherington A.J."/>
            <person name="Saltykova A."/>
            <person name="Bonnot C."/>
            <person name="Breuninger H."/>
            <person name="Symeonidi A."/>
            <person name="Radhakrishnan G.V."/>
            <person name="Van Nieuwerburgh F."/>
            <person name="Deforce D."/>
            <person name="Chang C."/>
            <person name="Karol K.G."/>
            <person name="Hedrich R."/>
            <person name="Ulvskov P."/>
            <person name="Glockner G."/>
            <person name="Delwiche C.F."/>
            <person name="Petrasek J."/>
            <person name="Van de Peer Y."/>
            <person name="Friml J."/>
            <person name="Beilby M."/>
            <person name="Dolan L."/>
            <person name="Kohara Y."/>
            <person name="Sugano S."/>
            <person name="Fujiyama A."/>
            <person name="Delaux P.-M."/>
            <person name="Quint M."/>
            <person name="TheiBen G."/>
            <person name="Hagemann M."/>
            <person name="Harholt J."/>
            <person name="Dunand C."/>
            <person name="Zachgo S."/>
            <person name="Langdale J."/>
            <person name="Maumus F."/>
            <person name="Straeten D.V.D."/>
            <person name="Gould S.B."/>
            <person name="Rensing S.A."/>
        </authorList>
    </citation>
    <scope>NUCLEOTIDE SEQUENCE [LARGE SCALE GENOMIC DNA]</scope>
    <source>
        <strain evidence="2 3">S276</strain>
    </source>
</reference>
<protein>
    <submittedName>
        <fullName evidence="2">Uncharacterized protein</fullName>
    </submittedName>
</protein>
<dbReference type="AlphaFoldDB" id="A0A388LBS6"/>
<gene>
    <name evidence="2" type="ORF">CBR_g30038</name>
</gene>
<evidence type="ECO:0000313" key="3">
    <source>
        <dbReference type="Proteomes" id="UP000265515"/>
    </source>
</evidence>
<proteinExistence type="predicted"/>
<evidence type="ECO:0000256" key="1">
    <source>
        <dbReference type="SAM" id="MobiDB-lite"/>
    </source>
</evidence>
<feature type="compositionally biased region" description="Acidic residues" evidence="1">
    <location>
        <begin position="24"/>
        <end position="71"/>
    </location>
</feature>
<feature type="region of interest" description="Disordered" evidence="1">
    <location>
        <begin position="17"/>
        <end position="73"/>
    </location>
</feature>
<evidence type="ECO:0000313" key="2">
    <source>
        <dbReference type="EMBL" id="GBG79775.1"/>
    </source>
</evidence>